<protein>
    <recommendedName>
        <fullName evidence="1">JmjC domain-containing protein</fullName>
    </recommendedName>
</protein>
<dbReference type="SMART" id="SM00558">
    <property type="entry name" value="JmjC"/>
    <property type="match status" value="1"/>
</dbReference>
<feature type="domain" description="JmjC" evidence="1">
    <location>
        <begin position="1"/>
        <end position="162"/>
    </location>
</feature>
<organism evidence="2 3">
    <name type="scientific">Gibberella nygamai</name>
    <name type="common">Bean root rot disease fungus</name>
    <name type="synonym">Fusarium nygamai</name>
    <dbReference type="NCBI Taxonomy" id="42673"/>
    <lineage>
        <taxon>Eukaryota</taxon>
        <taxon>Fungi</taxon>
        <taxon>Dikarya</taxon>
        <taxon>Ascomycota</taxon>
        <taxon>Pezizomycotina</taxon>
        <taxon>Sordariomycetes</taxon>
        <taxon>Hypocreomycetidae</taxon>
        <taxon>Hypocreales</taxon>
        <taxon>Nectriaceae</taxon>
        <taxon>Fusarium</taxon>
        <taxon>Fusarium fujikuroi species complex</taxon>
    </lineage>
</organism>
<comment type="caution">
    <text evidence="2">The sequence shown here is derived from an EMBL/GenBank/DDBJ whole genome shotgun (WGS) entry which is preliminary data.</text>
</comment>
<accession>A0A2K0W2H0</accession>
<dbReference type="STRING" id="42673.A0A2K0W2H0"/>
<dbReference type="PROSITE" id="PS51184">
    <property type="entry name" value="JMJC"/>
    <property type="match status" value="1"/>
</dbReference>
<dbReference type="AlphaFoldDB" id="A0A2K0W2H0"/>
<dbReference type="Proteomes" id="UP000236664">
    <property type="component" value="Unassembled WGS sequence"/>
</dbReference>
<dbReference type="Pfam" id="PF02373">
    <property type="entry name" value="JmjC"/>
    <property type="match status" value="1"/>
</dbReference>
<keyword evidence="3" id="KW-1185">Reference proteome</keyword>
<dbReference type="InterPro" id="IPR003347">
    <property type="entry name" value="JmjC_dom"/>
</dbReference>
<name>A0A2K0W2H0_GIBNY</name>
<dbReference type="SUPFAM" id="SSF51197">
    <property type="entry name" value="Clavaminate synthase-like"/>
    <property type="match status" value="1"/>
</dbReference>
<evidence type="ECO:0000313" key="2">
    <source>
        <dbReference type="EMBL" id="PNP76473.1"/>
    </source>
</evidence>
<dbReference type="OrthoDB" id="5090797at2759"/>
<sequence length="166" mass="18833">MKSPLWDLCPLHAGRLAEIQELTRANESYAHCGWPKSGTAMHKEDANFGSVNVGFAGTKAFLLVDTRDTKMFEDWVRDRILDPPPKCCDQWVRHLSIFFRPGQLEGAGVRFTILIQRVGDLIFTKRNQYYQVITIQDSLSLSINYISESDTPSFFDAQNPLGCCQT</sequence>
<proteinExistence type="predicted"/>
<evidence type="ECO:0000313" key="3">
    <source>
        <dbReference type="Proteomes" id="UP000236664"/>
    </source>
</evidence>
<evidence type="ECO:0000259" key="1">
    <source>
        <dbReference type="PROSITE" id="PS51184"/>
    </source>
</evidence>
<reference evidence="2 3" key="1">
    <citation type="submission" date="2017-06" db="EMBL/GenBank/DDBJ databases">
        <title>Genome of Fusarium nygamai isolate CS10214.</title>
        <authorList>
            <person name="Gardiner D.M."/>
            <person name="Obanor F."/>
            <person name="Kazan K."/>
        </authorList>
    </citation>
    <scope>NUCLEOTIDE SEQUENCE [LARGE SCALE GENOMIC DNA]</scope>
    <source>
        <strain evidence="2 3">CS10214</strain>
    </source>
</reference>
<dbReference type="Gene3D" id="2.60.120.650">
    <property type="entry name" value="Cupin"/>
    <property type="match status" value="1"/>
</dbReference>
<gene>
    <name evidence="2" type="ORF">FNYG_10187</name>
</gene>
<dbReference type="EMBL" id="MTQA01000145">
    <property type="protein sequence ID" value="PNP76473.1"/>
    <property type="molecule type" value="Genomic_DNA"/>
</dbReference>